<evidence type="ECO:0000256" key="2">
    <source>
        <dbReference type="SAM" id="Phobius"/>
    </source>
</evidence>
<keyword evidence="2" id="KW-0812">Transmembrane</keyword>
<proteinExistence type="predicted"/>
<feature type="signal peptide" evidence="3">
    <location>
        <begin position="1"/>
        <end position="21"/>
    </location>
</feature>
<protein>
    <recommendedName>
        <fullName evidence="6">Gram-positive cocci surface proteins LPxTG domain-containing protein</fullName>
    </recommendedName>
</protein>
<keyword evidence="2" id="KW-1133">Transmembrane helix</keyword>
<accession>A0A1G1Y0E4</accession>
<dbReference type="Proteomes" id="UP000178930">
    <property type="component" value="Unassembled WGS sequence"/>
</dbReference>
<dbReference type="NCBIfam" id="NF033223">
    <property type="entry name" value="YHYH_alt"/>
    <property type="match status" value="1"/>
</dbReference>
<dbReference type="NCBIfam" id="TIGR01167">
    <property type="entry name" value="LPXTG_anchor"/>
    <property type="match status" value="1"/>
</dbReference>
<keyword evidence="3" id="KW-0732">Signal</keyword>
<organism evidence="4 5">
    <name type="scientific">Candidatus Buchananbacteria bacterium RIFCSPHIGHO2_01_FULL_39_14</name>
    <dbReference type="NCBI Taxonomy" id="1797532"/>
    <lineage>
        <taxon>Bacteria</taxon>
        <taxon>Candidatus Buchananiibacteriota</taxon>
    </lineage>
</organism>
<feature type="chain" id="PRO_5009581462" description="Gram-positive cocci surface proteins LPxTG domain-containing protein" evidence="3">
    <location>
        <begin position="22"/>
        <end position="152"/>
    </location>
</feature>
<comment type="caution">
    <text evidence="4">The sequence shown here is derived from an EMBL/GenBank/DDBJ whole genome shotgun (WGS) entry which is preliminary data.</text>
</comment>
<evidence type="ECO:0000313" key="5">
    <source>
        <dbReference type="Proteomes" id="UP000178930"/>
    </source>
</evidence>
<reference evidence="4 5" key="1">
    <citation type="journal article" date="2016" name="Nat. Commun.">
        <title>Thousands of microbial genomes shed light on interconnected biogeochemical processes in an aquifer system.</title>
        <authorList>
            <person name="Anantharaman K."/>
            <person name="Brown C.T."/>
            <person name="Hug L.A."/>
            <person name="Sharon I."/>
            <person name="Castelle C.J."/>
            <person name="Probst A.J."/>
            <person name="Thomas B.C."/>
            <person name="Singh A."/>
            <person name="Wilkins M.J."/>
            <person name="Karaoz U."/>
            <person name="Brodie E.L."/>
            <person name="Williams K.H."/>
            <person name="Hubbard S.S."/>
            <person name="Banfield J.F."/>
        </authorList>
    </citation>
    <scope>NUCLEOTIDE SEQUENCE [LARGE SCALE GENOMIC DNA]</scope>
</reference>
<feature type="transmembrane region" description="Helical" evidence="2">
    <location>
        <begin position="130"/>
        <end position="148"/>
    </location>
</feature>
<evidence type="ECO:0008006" key="6">
    <source>
        <dbReference type="Google" id="ProtNLM"/>
    </source>
</evidence>
<sequence>MKKLINIALFIILFWPLASLAHPGRTDSYGCHTCRTNCASWGLSTGEYHCHNAKALPQPEEPIKSTYGAGGTGHTDPAPEYKKPIPVNDNINYNNADINSGVNSNINNNPNPQILGTEYNEPSTEEDNSWLGWLIGLGAAGAGGYWLARRKK</sequence>
<gene>
    <name evidence="4" type="ORF">A2729_00570</name>
</gene>
<dbReference type="AlphaFoldDB" id="A0A1G1Y0E4"/>
<name>A0A1G1Y0E4_9BACT</name>
<dbReference type="InterPro" id="IPR047773">
    <property type="entry name" value="YHYH_dom_bact"/>
</dbReference>
<keyword evidence="2" id="KW-0472">Membrane</keyword>
<dbReference type="EMBL" id="MHIB01000003">
    <property type="protein sequence ID" value="OGY45316.1"/>
    <property type="molecule type" value="Genomic_DNA"/>
</dbReference>
<evidence type="ECO:0000256" key="3">
    <source>
        <dbReference type="SAM" id="SignalP"/>
    </source>
</evidence>
<feature type="region of interest" description="Disordered" evidence="1">
    <location>
        <begin position="61"/>
        <end position="80"/>
    </location>
</feature>
<dbReference type="STRING" id="1797532.A2729_00570"/>
<evidence type="ECO:0000313" key="4">
    <source>
        <dbReference type="EMBL" id="OGY45316.1"/>
    </source>
</evidence>
<evidence type="ECO:0000256" key="1">
    <source>
        <dbReference type="SAM" id="MobiDB-lite"/>
    </source>
</evidence>